<keyword evidence="1" id="KW-0378">Hydrolase</keyword>
<reference evidence="1 2" key="1">
    <citation type="submission" date="2018-09" db="EMBL/GenBank/DDBJ databases">
        <title>Comparative genomics of Leucobacter spp.</title>
        <authorList>
            <person name="Reis A.C."/>
            <person name="Kolvenbach B.A."/>
            <person name="Corvini P.F.X."/>
            <person name="Nunes O.C."/>
        </authorList>
    </citation>
    <scope>NUCLEOTIDE SEQUENCE [LARGE SCALE GENOMIC DNA]</scope>
    <source>
        <strain evidence="1 2">TAN 31504</strain>
    </source>
</reference>
<dbReference type="Pfam" id="PF07722">
    <property type="entry name" value="Peptidase_C26"/>
    <property type="match status" value="1"/>
</dbReference>
<name>A0ABS1SBG5_9MICO</name>
<sequence length="251" mass="26850">MSHTVSATAPIVLSYSHRGPGAPQEFREELRAAAERTAEVLREQGCSILIVDASAPGERPAALMVQAAGLVVLGGADIDPACYDQELAADNLYYVDPAADRFEIELVREAVTRRIPVFGICRGSQILNVALGGTLIQDLGTGLHNHEITGNPWTDHEVVIESRSELREILAADALTVRTGHHQAVDVLGAGLRAAAHATDGVIEAVEHTESWAIGVQWHPEEAHGDPIALRRLFTGFAQAVSAARPLTAER</sequence>
<accession>A0ABS1SBG5</accession>
<keyword evidence="2" id="KW-1185">Reference proteome</keyword>
<dbReference type="InterPro" id="IPR044668">
    <property type="entry name" value="PuuD-like"/>
</dbReference>
<evidence type="ECO:0000313" key="2">
    <source>
        <dbReference type="Proteomes" id="UP001645859"/>
    </source>
</evidence>
<dbReference type="SUPFAM" id="SSF52317">
    <property type="entry name" value="Class I glutamine amidotransferase-like"/>
    <property type="match status" value="1"/>
</dbReference>
<dbReference type="PROSITE" id="PS51273">
    <property type="entry name" value="GATASE_TYPE_1"/>
    <property type="match status" value="1"/>
</dbReference>
<protein>
    <submittedName>
        <fullName evidence="1">Gamma-glutamyl-gamma-aminobutyrate hydrolase family protein</fullName>
    </submittedName>
</protein>
<organism evidence="1 2">
    <name type="scientific">Leucobacter chromiireducens subsp. solipictus</name>
    <dbReference type="NCBI Taxonomy" id="398235"/>
    <lineage>
        <taxon>Bacteria</taxon>
        <taxon>Bacillati</taxon>
        <taxon>Actinomycetota</taxon>
        <taxon>Actinomycetes</taxon>
        <taxon>Micrococcales</taxon>
        <taxon>Microbacteriaceae</taxon>
        <taxon>Leucobacter</taxon>
    </lineage>
</organism>
<dbReference type="InterPro" id="IPR029062">
    <property type="entry name" value="Class_I_gatase-like"/>
</dbReference>
<dbReference type="InterPro" id="IPR011697">
    <property type="entry name" value="Peptidase_C26"/>
</dbReference>
<dbReference type="EMBL" id="QYAC01000001">
    <property type="protein sequence ID" value="MBL3677884.1"/>
    <property type="molecule type" value="Genomic_DNA"/>
</dbReference>
<dbReference type="PANTHER" id="PTHR43235:SF1">
    <property type="entry name" value="GLUTAMINE AMIDOTRANSFERASE PB2B2.05-RELATED"/>
    <property type="match status" value="1"/>
</dbReference>
<comment type="caution">
    <text evidence="1">The sequence shown here is derived from an EMBL/GenBank/DDBJ whole genome shotgun (WGS) entry which is preliminary data.</text>
</comment>
<evidence type="ECO:0000313" key="1">
    <source>
        <dbReference type="EMBL" id="MBL3677884.1"/>
    </source>
</evidence>
<proteinExistence type="predicted"/>
<dbReference type="Proteomes" id="UP001645859">
    <property type="component" value="Unassembled WGS sequence"/>
</dbReference>
<dbReference type="RefSeq" id="WP_202343145.1">
    <property type="nucleotide sequence ID" value="NZ_BAAAPI010000016.1"/>
</dbReference>
<dbReference type="GO" id="GO:0016787">
    <property type="term" value="F:hydrolase activity"/>
    <property type="evidence" value="ECO:0007669"/>
    <property type="project" value="UniProtKB-KW"/>
</dbReference>
<dbReference type="Gene3D" id="3.40.50.880">
    <property type="match status" value="1"/>
</dbReference>
<gene>
    <name evidence="1" type="ORF">D3230_00995</name>
</gene>
<dbReference type="PANTHER" id="PTHR43235">
    <property type="entry name" value="GLUTAMINE AMIDOTRANSFERASE PB2B2.05-RELATED"/>
    <property type="match status" value="1"/>
</dbReference>
<dbReference type="CDD" id="cd01745">
    <property type="entry name" value="GATase1_2"/>
    <property type="match status" value="1"/>
</dbReference>